<dbReference type="AlphaFoldDB" id="A0ABD3Q932"/>
<dbReference type="EMBL" id="JALLPJ020000279">
    <property type="protein sequence ID" value="KAL3796818.1"/>
    <property type="molecule type" value="Genomic_DNA"/>
</dbReference>
<organism evidence="3 4">
    <name type="scientific">Cyclotella atomus</name>
    <dbReference type="NCBI Taxonomy" id="382360"/>
    <lineage>
        <taxon>Eukaryota</taxon>
        <taxon>Sar</taxon>
        <taxon>Stramenopiles</taxon>
        <taxon>Ochrophyta</taxon>
        <taxon>Bacillariophyta</taxon>
        <taxon>Coscinodiscophyceae</taxon>
        <taxon>Thalassiosirophycidae</taxon>
        <taxon>Stephanodiscales</taxon>
        <taxon>Stephanodiscaceae</taxon>
        <taxon>Cyclotella</taxon>
    </lineage>
</organism>
<feature type="compositionally biased region" description="Polar residues" evidence="2">
    <location>
        <begin position="616"/>
        <end position="626"/>
    </location>
</feature>
<feature type="region of interest" description="Disordered" evidence="2">
    <location>
        <begin position="609"/>
        <end position="632"/>
    </location>
</feature>
<gene>
    <name evidence="3" type="ORF">ACHAWO_007046</name>
</gene>
<feature type="coiled-coil region" evidence="1">
    <location>
        <begin position="104"/>
        <end position="165"/>
    </location>
</feature>
<name>A0ABD3Q932_9STRA</name>
<protein>
    <submittedName>
        <fullName evidence="3">Uncharacterized protein</fullName>
    </submittedName>
</protein>
<feature type="region of interest" description="Disordered" evidence="2">
    <location>
        <begin position="182"/>
        <end position="212"/>
    </location>
</feature>
<dbReference type="Proteomes" id="UP001530400">
    <property type="component" value="Unassembled WGS sequence"/>
</dbReference>
<evidence type="ECO:0000313" key="3">
    <source>
        <dbReference type="EMBL" id="KAL3796818.1"/>
    </source>
</evidence>
<keyword evidence="4" id="KW-1185">Reference proteome</keyword>
<evidence type="ECO:0000256" key="2">
    <source>
        <dbReference type="SAM" id="MobiDB-lite"/>
    </source>
</evidence>
<keyword evidence="1" id="KW-0175">Coiled coil</keyword>
<feature type="compositionally biased region" description="Polar residues" evidence="2">
    <location>
        <begin position="196"/>
        <end position="212"/>
    </location>
</feature>
<feature type="region of interest" description="Disordered" evidence="2">
    <location>
        <begin position="1"/>
        <end position="27"/>
    </location>
</feature>
<sequence length="649" mass="72453">MMNLSSPSEEARRQLFDKGQSVCHHKPPQVTTYQTFNTFEAPAISASSPVRCSLGEKDRPAGWQNLLEKRLQKGPLSPTAGFNNKKKSTSTPRAKVVNVSVKDNATVEQKANEAYRKKKNVKDELKRQSALAAAAAAAASSPEYIANLTLQMKATEKKVAAKKENMKRSTSVESLEKVVKPSIPTQHPAMPEPRPSQFQSAPIQQEPQVITQKSKEKVFFPDQQQAADLYYEPSPMCRLRNQAPSRCVTTLLKRYQDLSPKVTKDVMIQDAKEDEQKLESIEVYHVANNENDGDMQNTTNKPKKVKVKKNKIFQPPADSIVGSILTKSNNAKLMVEACNNEDGSVSSKTNLLQFRNRDFGNTKRSLLTMVDPRIEIEKSMREQPCLTNTDQSAESSSSSCCSSVELKKTNDRRRADVIQNHKSNVGSTLKSIGIDITSRKVAKKSSPSITATAPKPKKKKGSLRTIISSQRNIDLHRRDVYEAVRARRCFLLQTRRGIAVPTVRKVSYQRYSFLERQRLGILQTGLIKHDDVDNSSSNTVVSIYSTSSSYCDEMLAQAKELRKARQSLAKQLGTPLESISSESDSTVMTIHSLSAVVKRRKARLTSNMDEIERTGSGETEATTASAKRSKAMEKIRRNKVKALQRENEC</sequence>
<evidence type="ECO:0000256" key="1">
    <source>
        <dbReference type="SAM" id="Coils"/>
    </source>
</evidence>
<proteinExistence type="predicted"/>
<accession>A0ABD3Q932</accession>
<comment type="caution">
    <text evidence="3">The sequence shown here is derived from an EMBL/GenBank/DDBJ whole genome shotgun (WGS) entry which is preliminary data.</text>
</comment>
<evidence type="ECO:0000313" key="4">
    <source>
        <dbReference type="Proteomes" id="UP001530400"/>
    </source>
</evidence>
<reference evidence="3 4" key="1">
    <citation type="submission" date="2024-10" db="EMBL/GenBank/DDBJ databases">
        <title>Updated reference genomes for cyclostephanoid diatoms.</title>
        <authorList>
            <person name="Roberts W.R."/>
            <person name="Alverson A.J."/>
        </authorList>
    </citation>
    <scope>NUCLEOTIDE SEQUENCE [LARGE SCALE GENOMIC DNA]</scope>
    <source>
        <strain evidence="3 4">AJA010-31</strain>
    </source>
</reference>